<accession>A0A3E0H4T2</accession>
<reference evidence="2 3" key="1">
    <citation type="submission" date="2018-08" db="EMBL/GenBank/DDBJ databases">
        <title>Genomic Encyclopedia of Archaeal and Bacterial Type Strains, Phase II (KMG-II): from individual species to whole genera.</title>
        <authorList>
            <person name="Goeker M."/>
        </authorList>
    </citation>
    <scope>NUCLEOTIDE SEQUENCE [LARGE SCALE GENOMIC DNA]</scope>
    <source>
        <strain evidence="2 3">DSM 45791</strain>
    </source>
</reference>
<organism evidence="2 3">
    <name type="scientific">Kutzneria buriramensis</name>
    <dbReference type="NCBI Taxonomy" id="1045776"/>
    <lineage>
        <taxon>Bacteria</taxon>
        <taxon>Bacillati</taxon>
        <taxon>Actinomycetota</taxon>
        <taxon>Actinomycetes</taxon>
        <taxon>Pseudonocardiales</taxon>
        <taxon>Pseudonocardiaceae</taxon>
        <taxon>Kutzneria</taxon>
    </lineage>
</organism>
<feature type="domain" description="Metallo-beta-lactamase" evidence="1">
    <location>
        <begin position="18"/>
        <end position="205"/>
    </location>
</feature>
<dbReference type="Pfam" id="PF12706">
    <property type="entry name" value="Lactamase_B_2"/>
    <property type="match status" value="1"/>
</dbReference>
<dbReference type="RefSeq" id="WP_116179095.1">
    <property type="nucleotide sequence ID" value="NZ_CP144375.1"/>
</dbReference>
<gene>
    <name evidence="2" type="ORF">BCF44_114280</name>
</gene>
<dbReference type="SUPFAM" id="SSF56281">
    <property type="entry name" value="Metallo-hydrolase/oxidoreductase"/>
    <property type="match status" value="1"/>
</dbReference>
<dbReference type="SMART" id="SM00849">
    <property type="entry name" value="Lactamase_B"/>
    <property type="match status" value="1"/>
</dbReference>
<evidence type="ECO:0000259" key="1">
    <source>
        <dbReference type="SMART" id="SM00849"/>
    </source>
</evidence>
<keyword evidence="3" id="KW-1185">Reference proteome</keyword>
<dbReference type="EMBL" id="QUNO01000014">
    <property type="protein sequence ID" value="REH38255.1"/>
    <property type="molecule type" value="Genomic_DNA"/>
</dbReference>
<dbReference type="Proteomes" id="UP000256269">
    <property type="component" value="Unassembled WGS sequence"/>
</dbReference>
<dbReference type="PANTHER" id="PTHR46018">
    <property type="entry name" value="ZINC PHOSPHODIESTERASE ELAC PROTEIN 1"/>
    <property type="match status" value="1"/>
</dbReference>
<dbReference type="AlphaFoldDB" id="A0A3E0H4T2"/>
<evidence type="ECO:0000313" key="2">
    <source>
        <dbReference type="EMBL" id="REH38255.1"/>
    </source>
</evidence>
<proteinExistence type="predicted"/>
<dbReference type="InterPro" id="IPR001279">
    <property type="entry name" value="Metallo-B-lactamas"/>
</dbReference>
<dbReference type="InterPro" id="IPR036866">
    <property type="entry name" value="RibonucZ/Hydroxyglut_hydro"/>
</dbReference>
<comment type="caution">
    <text evidence="2">The sequence shown here is derived from an EMBL/GenBank/DDBJ whole genome shotgun (WGS) entry which is preliminary data.</text>
</comment>
<dbReference type="Gene3D" id="3.60.15.10">
    <property type="entry name" value="Ribonuclease Z/Hydroxyacylglutathione hydrolase-like"/>
    <property type="match status" value="1"/>
</dbReference>
<dbReference type="PANTHER" id="PTHR46018:SF4">
    <property type="entry name" value="METALLO-HYDROLASE YHFI-RELATED"/>
    <property type="match status" value="1"/>
</dbReference>
<name>A0A3E0H4T2_9PSEU</name>
<dbReference type="OrthoDB" id="9800940at2"/>
<protein>
    <submittedName>
        <fullName evidence="2">Ribonuclease BN (tRNA processing enzyme)</fullName>
    </submittedName>
</protein>
<sequence>MKLTILGCAGSVPGPDAPAPCYLVEADGFRLVLDLGNGALAALQARMSAFDIDALAFSHLHPDHCADFSALAVLRQYHPAPPYPATERRLPVHGPSDTSHRFAAQYAPNEEERLGTDFSRVFDFLPLTGETVQIGPLKVTSARVLHPCEAYGFRIEHDGRSLVYSGDTAACPALDRLSSGADLLLAEATWTDLPTRPADMHMSGRQAGQTACRAGVGRLMLTHIAPWTDPQVVLAEARGEFDGEVLLAEQGRVYEV</sequence>
<dbReference type="GO" id="GO:0042781">
    <property type="term" value="F:3'-tRNA processing endoribonuclease activity"/>
    <property type="evidence" value="ECO:0007669"/>
    <property type="project" value="TreeGrafter"/>
</dbReference>
<evidence type="ECO:0000313" key="3">
    <source>
        <dbReference type="Proteomes" id="UP000256269"/>
    </source>
</evidence>
<dbReference type="CDD" id="cd07716">
    <property type="entry name" value="RNaseZ_short-form-like_MBL-fold"/>
    <property type="match status" value="1"/>
</dbReference>